<protein>
    <submittedName>
        <fullName evidence="7">UDP-galactofuranosyl transferase GlfT2</fullName>
    </submittedName>
</protein>
<reference evidence="7" key="1">
    <citation type="submission" date="2016-05" db="EMBL/GenBank/DDBJ databases">
        <authorList>
            <person name="Lavstsen T."/>
            <person name="Jespersen J.S."/>
        </authorList>
    </citation>
    <scope>NUCLEOTIDE SEQUENCE</scope>
    <source>
        <strain evidence="7">PFRJS10</strain>
    </source>
</reference>
<comment type="similarity">
    <text evidence="2">Belongs to the glycosyltransferase 2 family.</text>
</comment>
<gene>
    <name evidence="7" type="ORF">PFR_JS10_66</name>
</gene>
<dbReference type="Pfam" id="PF17994">
    <property type="entry name" value="Glft2_N"/>
    <property type="match status" value="1"/>
</dbReference>
<organism evidence="7">
    <name type="scientific">Propionibacterium freudenreichii</name>
    <dbReference type="NCBI Taxonomy" id="1744"/>
    <lineage>
        <taxon>Bacteria</taxon>
        <taxon>Bacillati</taxon>
        <taxon>Actinomycetota</taxon>
        <taxon>Actinomycetes</taxon>
        <taxon>Propionibacteriales</taxon>
        <taxon>Propionibacteriaceae</taxon>
        <taxon>Propionibacterium</taxon>
    </lineage>
</organism>
<feature type="domain" description="Galactofuranosyltransferase-2 C-terminal" evidence="6">
    <location>
        <begin position="467"/>
        <end position="662"/>
    </location>
</feature>
<keyword evidence="4 7" id="KW-0808">Transferase</keyword>
<dbReference type="EMBL" id="LT576035">
    <property type="protein sequence ID" value="SBN37709.1"/>
    <property type="molecule type" value="Genomic_DNA"/>
</dbReference>
<evidence type="ECO:0000259" key="6">
    <source>
        <dbReference type="Pfam" id="PF19320"/>
    </source>
</evidence>
<feature type="domain" description="Galactofuranosyltransferase GlfT2 N-terminal" evidence="5">
    <location>
        <begin position="31"/>
        <end position="173"/>
    </location>
</feature>
<evidence type="ECO:0000256" key="3">
    <source>
        <dbReference type="ARBA" id="ARBA00022676"/>
    </source>
</evidence>
<evidence type="ECO:0000256" key="1">
    <source>
        <dbReference type="ARBA" id="ARBA00004776"/>
    </source>
</evidence>
<dbReference type="Pfam" id="PF13641">
    <property type="entry name" value="Glyco_tranf_2_3"/>
    <property type="match status" value="1"/>
</dbReference>
<dbReference type="InterPro" id="IPR040492">
    <property type="entry name" value="GlfT2_N"/>
</dbReference>
<evidence type="ECO:0000256" key="2">
    <source>
        <dbReference type="ARBA" id="ARBA00006739"/>
    </source>
</evidence>
<keyword evidence="3" id="KW-0328">Glycosyltransferase</keyword>
<evidence type="ECO:0000313" key="7">
    <source>
        <dbReference type="EMBL" id="SBN37709.1"/>
    </source>
</evidence>
<dbReference type="Pfam" id="PF19320">
    <property type="entry name" value="GlfT2_domain3"/>
    <property type="match status" value="1"/>
</dbReference>
<accession>A0A2C6YFT7</accession>
<dbReference type="PANTHER" id="PTHR43179:SF12">
    <property type="entry name" value="GALACTOFURANOSYLTRANSFERASE GLFT2"/>
    <property type="match status" value="1"/>
</dbReference>
<dbReference type="InterPro" id="IPR045699">
    <property type="entry name" value="GlfT2_C"/>
</dbReference>
<dbReference type="InterPro" id="IPR029044">
    <property type="entry name" value="Nucleotide-diphossugar_trans"/>
</dbReference>
<comment type="pathway">
    <text evidence="1">Cell wall biogenesis; cell wall polysaccharide biosynthesis.</text>
</comment>
<name>A0A2C6YFT7_9ACTN</name>
<dbReference type="PANTHER" id="PTHR43179">
    <property type="entry name" value="RHAMNOSYLTRANSFERASE WBBL"/>
    <property type="match status" value="1"/>
</dbReference>
<dbReference type="GO" id="GO:0016757">
    <property type="term" value="F:glycosyltransferase activity"/>
    <property type="evidence" value="ECO:0007669"/>
    <property type="project" value="UniProtKB-KW"/>
</dbReference>
<dbReference type="SUPFAM" id="SSF53448">
    <property type="entry name" value="Nucleotide-diphospho-sugar transferases"/>
    <property type="match status" value="1"/>
</dbReference>
<dbReference type="RefSeq" id="WP_081084253.1">
    <property type="nucleotide sequence ID" value="NZ_CCYX01000013.1"/>
</dbReference>
<sequence length="678" mass="76436">MSIDTAKAPMASDFSEVSVSATQSNGFRVATRVIFPLDADLDVMPLYIDPADNESEASLHPEDVRGRDSVVVRAGARMSLGSYFNAFPASYWRCWTVVRTVRLVVNTSGAGSIVVYKSNARGNRQRVEAARVSGEHHQEVFDLPLETFGDGGFYWFDLVAGEKEMLLESAQYWVPTAGQPHGTATFATTTLNKPDFVVRNLRTMADDANLRDVVDEILIIDQGTKKVADYPGFDEVKEALGDQLVTIDQANLGGSGGFSRGMYEGVTRGKSDYVILLDDDISLETESIIRLVTFADMCKKPTLVGGHMFDLFNRTVLHTFGEVIDPYYWQPALPHPDQTLGHDFGRSGPRKDAIDDAGPRDGGLRATSWMHQRTDVDYNGWWMDLIPVSVIKDIGLSLPVFIKWDDSEYGQRAKDAGYNTVSLPGAAVWHISWIDKDDLVGWQAYFHDRNRYITALLHSPFPRGGDLVSNSQKLDLKHLVSMQYYTMMGRLEAQRDLLAGPDVLPGLLATKLPRIRAAAKDFPDSTLKKEYEDFPKIRAPKPKRPRRQLVENSRTLKMLEGAKAVLRQFRRPRPGHLDNPQTAIAFKDNKWWNTAQWDSALVTNAEGTGIAWYRREPEEMRRMLAESAANQARILTEWPKLRQEYRDALPRLTSFVLWEELFGIEHRPLDGEAPREEH</sequence>
<evidence type="ECO:0000259" key="5">
    <source>
        <dbReference type="Pfam" id="PF17994"/>
    </source>
</evidence>
<evidence type="ECO:0000256" key="4">
    <source>
        <dbReference type="ARBA" id="ARBA00022679"/>
    </source>
</evidence>
<dbReference type="Gene3D" id="3.90.550.60">
    <property type="match status" value="1"/>
</dbReference>
<proteinExistence type="inferred from homology"/>
<dbReference type="AlphaFoldDB" id="A0A2C6YFT7"/>